<dbReference type="AlphaFoldDB" id="A0A8S3UJU8"/>
<proteinExistence type="predicted"/>
<protein>
    <submittedName>
        <fullName evidence="1">Uncharacterized protein</fullName>
    </submittedName>
</protein>
<dbReference type="Proteomes" id="UP000683360">
    <property type="component" value="Unassembled WGS sequence"/>
</dbReference>
<gene>
    <name evidence="1" type="ORF">MEDL_58310</name>
</gene>
<accession>A0A8S3UJU8</accession>
<sequence length="159" mass="18000">MLPYIDIDEESFDIKSTYLDIQIQNEPVDQLNTDDEVLTAMEESGITSRLSPTSRLSIAKALIAHFSRITSKKGILDQCWEGAEELGLQSLLKSNPGLLLFINFAKQSYHPATSNDGKLTSLQDQDESSAIFDDQIKLWTKGTSIEAQKNTYRYWHKLQ</sequence>
<dbReference type="OrthoDB" id="6192191at2759"/>
<organism evidence="1 2">
    <name type="scientific">Mytilus edulis</name>
    <name type="common">Blue mussel</name>
    <dbReference type="NCBI Taxonomy" id="6550"/>
    <lineage>
        <taxon>Eukaryota</taxon>
        <taxon>Metazoa</taxon>
        <taxon>Spiralia</taxon>
        <taxon>Lophotrochozoa</taxon>
        <taxon>Mollusca</taxon>
        <taxon>Bivalvia</taxon>
        <taxon>Autobranchia</taxon>
        <taxon>Pteriomorphia</taxon>
        <taxon>Mytilida</taxon>
        <taxon>Mytiloidea</taxon>
        <taxon>Mytilidae</taxon>
        <taxon>Mytilinae</taxon>
        <taxon>Mytilus</taxon>
    </lineage>
</organism>
<name>A0A8S3UJU8_MYTED</name>
<reference evidence="1" key="1">
    <citation type="submission" date="2021-03" db="EMBL/GenBank/DDBJ databases">
        <authorList>
            <person name="Bekaert M."/>
        </authorList>
    </citation>
    <scope>NUCLEOTIDE SEQUENCE</scope>
</reference>
<comment type="caution">
    <text evidence="1">The sequence shown here is derived from an EMBL/GenBank/DDBJ whole genome shotgun (WGS) entry which is preliminary data.</text>
</comment>
<evidence type="ECO:0000313" key="2">
    <source>
        <dbReference type="Proteomes" id="UP000683360"/>
    </source>
</evidence>
<dbReference type="EMBL" id="CAJPWZ010002855">
    <property type="protein sequence ID" value="CAG2246359.1"/>
    <property type="molecule type" value="Genomic_DNA"/>
</dbReference>
<evidence type="ECO:0000313" key="1">
    <source>
        <dbReference type="EMBL" id="CAG2246359.1"/>
    </source>
</evidence>
<keyword evidence="2" id="KW-1185">Reference proteome</keyword>